<keyword evidence="3" id="KW-1185">Reference proteome</keyword>
<evidence type="ECO:0000259" key="1">
    <source>
        <dbReference type="PROSITE" id="PS51186"/>
    </source>
</evidence>
<dbReference type="AlphaFoldDB" id="A0A4V5MN32"/>
<dbReference type="Gene3D" id="3.40.630.30">
    <property type="match status" value="1"/>
</dbReference>
<sequence length="167" mass="19138">MEAKLKFKKYQLTDFPDFYNRVKDDSVMKYITGKGLSEVEAKKKFESILKINQSDNLLGYFQILDSEIQLKIGECKLVDSTKDPSVYEIGYILEERFWGKGYGTQICTHMLELATSIDPTKNVIGIIDPENKASKKLLEKFGFISFFSGIEDAIATEKLILKRDEVK</sequence>
<proteinExistence type="predicted"/>
<gene>
    <name evidence="2" type="ORF">FAZ15_02530</name>
</gene>
<dbReference type="Pfam" id="PF13302">
    <property type="entry name" value="Acetyltransf_3"/>
    <property type="match status" value="1"/>
</dbReference>
<dbReference type="EMBL" id="SUME01000001">
    <property type="protein sequence ID" value="TJZ63188.1"/>
    <property type="molecule type" value="Genomic_DNA"/>
</dbReference>
<organism evidence="2 3">
    <name type="scientific">Sphingobacterium olei</name>
    <dbReference type="NCBI Taxonomy" id="2571155"/>
    <lineage>
        <taxon>Bacteria</taxon>
        <taxon>Pseudomonadati</taxon>
        <taxon>Bacteroidota</taxon>
        <taxon>Sphingobacteriia</taxon>
        <taxon>Sphingobacteriales</taxon>
        <taxon>Sphingobacteriaceae</taxon>
        <taxon>Sphingobacterium</taxon>
    </lineage>
</organism>
<feature type="domain" description="N-acetyltransferase" evidence="1">
    <location>
        <begin position="5"/>
        <end position="161"/>
    </location>
</feature>
<evidence type="ECO:0000313" key="3">
    <source>
        <dbReference type="Proteomes" id="UP000306808"/>
    </source>
</evidence>
<dbReference type="InterPro" id="IPR000182">
    <property type="entry name" value="GNAT_dom"/>
</dbReference>
<dbReference type="InterPro" id="IPR016181">
    <property type="entry name" value="Acyl_CoA_acyltransferase"/>
</dbReference>
<dbReference type="Proteomes" id="UP000306808">
    <property type="component" value="Unassembled WGS sequence"/>
</dbReference>
<protein>
    <submittedName>
        <fullName evidence="2">GNAT family N-acetyltransferase</fullName>
    </submittedName>
</protein>
<accession>A0A4V5MN32</accession>
<dbReference type="GO" id="GO:0016747">
    <property type="term" value="F:acyltransferase activity, transferring groups other than amino-acyl groups"/>
    <property type="evidence" value="ECO:0007669"/>
    <property type="project" value="InterPro"/>
</dbReference>
<dbReference type="OrthoDB" id="9788916at2"/>
<dbReference type="RefSeq" id="WP_136899734.1">
    <property type="nucleotide sequence ID" value="NZ_SUME01000001.1"/>
</dbReference>
<dbReference type="PANTHER" id="PTHR43792">
    <property type="entry name" value="GNAT FAMILY, PUTATIVE (AFU_ORTHOLOGUE AFUA_3G00765)-RELATED-RELATED"/>
    <property type="match status" value="1"/>
</dbReference>
<reference evidence="2 3" key="1">
    <citation type="submission" date="2019-04" db="EMBL/GenBank/DDBJ databases">
        <title>Sphingobacterium olei sp. nov., isolated from oil-contaminated soil.</title>
        <authorList>
            <person name="Liu B."/>
        </authorList>
    </citation>
    <scope>NUCLEOTIDE SEQUENCE [LARGE SCALE GENOMIC DNA]</scope>
    <source>
        <strain evidence="2 3">HAL-9</strain>
    </source>
</reference>
<name>A0A4V5MN32_9SPHI</name>
<dbReference type="PANTHER" id="PTHR43792:SF1">
    <property type="entry name" value="N-ACETYLTRANSFERASE DOMAIN-CONTAINING PROTEIN"/>
    <property type="match status" value="1"/>
</dbReference>
<dbReference type="InterPro" id="IPR051531">
    <property type="entry name" value="N-acetyltransferase"/>
</dbReference>
<keyword evidence="2" id="KW-0808">Transferase</keyword>
<evidence type="ECO:0000313" key="2">
    <source>
        <dbReference type="EMBL" id="TJZ63188.1"/>
    </source>
</evidence>
<dbReference type="PROSITE" id="PS51186">
    <property type="entry name" value="GNAT"/>
    <property type="match status" value="1"/>
</dbReference>
<dbReference type="SUPFAM" id="SSF55729">
    <property type="entry name" value="Acyl-CoA N-acyltransferases (Nat)"/>
    <property type="match status" value="1"/>
</dbReference>
<comment type="caution">
    <text evidence="2">The sequence shown here is derived from an EMBL/GenBank/DDBJ whole genome shotgun (WGS) entry which is preliminary data.</text>
</comment>